<gene>
    <name evidence="9" type="ORF">N306_03755</name>
</gene>
<evidence type="ECO:0000256" key="6">
    <source>
        <dbReference type="ARBA" id="ARBA00022859"/>
    </source>
</evidence>
<name>A0A091XEH7_OPIHO</name>
<keyword evidence="6" id="KW-0391">Immunity</keyword>
<evidence type="ECO:0000256" key="1">
    <source>
        <dbReference type="ARBA" id="ARBA00004613"/>
    </source>
</evidence>
<dbReference type="GO" id="GO:0005576">
    <property type="term" value="C:extracellular region"/>
    <property type="evidence" value="ECO:0007669"/>
    <property type="project" value="UniProtKB-SubCell"/>
</dbReference>
<dbReference type="InterPro" id="IPR007110">
    <property type="entry name" value="Ig-like_dom"/>
</dbReference>
<dbReference type="InterPro" id="IPR003006">
    <property type="entry name" value="Ig/MHC_CS"/>
</dbReference>
<dbReference type="InterPro" id="IPR013783">
    <property type="entry name" value="Ig-like_fold"/>
</dbReference>
<evidence type="ECO:0000313" key="10">
    <source>
        <dbReference type="Proteomes" id="UP000053605"/>
    </source>
</evidence>
<dbReference type="PANTHER" id="PTHR19944">
    <property type="entry name" value="MHC CLASS II-RELATED"/>
    <property type="match status" value="1"/>
</dbReference>
<dbReference type="PROSITE" id="PS50835">
    <property type="entry name" value="IG_LIKE"/>
    <property type="match status" value="1"/>
</dbReference>
<dbReference type="GO" id="GO:0002474">
    <property type="term" value="P:antigen processing and presentation of peptide antigen via MHC class I"/>
    <property type="evidence" value="ECO:0007669"/>
    <property type="project" value="UniProtKB-KW"/>
</dbReference>
<organism evidence="9 10">
    <name type="scientific">Opisthocomus hoazin</name>
    <name type="common">Hoatzin</name>
    <name type="synonym">Phasianus hoazin</name>
    <dbReference type="NCBI Taxonomy" id="30419"/>
    <lineage>
        <taxon>Eukaryota</taxon>
        <taxon>Metazoa</taxon>
        <taxon>Chordata</taxon>
        <taxon>Craniata</taxon>
        <taxon>Vertebrata</taxon>
        <taxon>Euteleostomi</taxon>
        <taxon>Archelosauria</taxon>
        <taxon>Archosauria</taxon>
        <taxon>Dinosauria</taxon>
        <taxon>Saurischia</taxon>
        <taxon>Theropoda</taxon>
        <taxon>Coelurosauria</taxon>
        <taxon>Aves</taxon>
        <taxon>Neognathae</taxon>
        <taxon>Neoaves</taxon>
        <taxon>Opisthocomiformes</taxon>
        <taxon>Opisthocomidae</taxon>
        <taxon>Opisthocomus</taxon>
    </lineage>
</organism>
<dbReference type="STRING" id="30419.A0A091XEH7"/>
<dbReference type="PROSITE" id="PS00290">
    <property type="entry name" value="IG_MHC"/>
    <property type="match status" value="1"/>
</dbReference>
<reference evidence="9 10" key="1">
    <citation type="submission" date="2014-04" db="EMBL/GenBank/DDBJ databases">
        <title>Genome evolution of avian class.</title>
        <authorList>
            <person name="Zhang G."/>
            <person name="Li C."/>
        </authorList>
    </citation>
    <scope>NUCLEOTIDE SEQUENCE [LARGE SCALE GENOMIC DNA]</scope>
    <source>
        <strain evidence="9">BGI_N306</strain>
    </source>
</reference>
<dbReference type="SMART" id="SM00407">
    <property type="entry name" value="IGc1"/>
    <property type="match status" value="1"/>
</dbReference>
<dbReference type="InterPro" id="IPR050160">
    <property type="entry name" value="MHC/Immunoglobulin"/>
</dbReference>
<comment type="similarity">
    <text evidence="2">Belongs to the beta-2-microglobulin family.</text>
</comment>
<accession>A0A091XEH7</accession>
<evidence type="ECO:0000313" key="9">
    <source>
        <dbReference type="EMBL" id="KFR11696.1"/>
    </source>
</evidence>
<evidence type="ECO:0000256" key="2">
    <source>
        <dbReference type="ARBA" id="ARBA00009564"/>
    </source>
</evidence>
<dbReference type="SUPFAM" id="SSF48726">
    <property type="entry name" value="Immunoglobulin"/>
    <property type="match status" value="1"/>
</dbReference>
<dbReference type="Pfam" id="PF07654">
    <property type="entry name" value="C1-set"/>
    <property type="match status" value="1"/>
</dbReference>
<evidence type="ECO:0000256" key="7">
    <source>
        <dbReference type="ARBA" id="ARBA00023319"/>
    </source>
</evidence>
<proteinExistence type="inferred from homology"/>
<comment type="subcellular location">
    <subcellularLocation>
        <location evidence="1">Secreted</location>
    </subcellularLocation>
</comment>
<feature type="non-terminal residue" evidence="9">
    <location>
        <position position="1"/>
    </location>
</feature>
<dbReference type="PANTHER" id="PTHR19944:SF62">
    <property type="entry name" value="BETA-2-MICROGLOBULIN"/>
    <property type="match status" value="1"/>
</dbReference>
<dbReference type="AlphaFoldDB" id="A0A091XEH7"/>
<dbReference type="InterPro" id="IPR036179">
    <property type="entry name" value="Ig-like_dom_sf"/>
</dbReference>
<keyword evidence="5" id="KW-0964">Secreted</keyword>
<sequence>APLALLCPPLSAEAPEVEVYARNRAVDGEENTLNCFVSGFYPASIDIALLRNGEPMIGVQYGDMSFNDKWYFQRLVHAPFVPHRGDIYVCRVTHSRRTRS</sequence>
<evidence type="ECO:0000256" key="3">
    <source>
        <dbReference type="ARBA" id="ARBA00018767"/>
    </source>
</evidence>
<feature type="non-terminal residue" evidence="9">
    <location>
        <position position="100"/>
    </location>
</feature>
<dbReference type="PhylomeDB" id="A0A091XEH7"/>
<keyword evidence="7" id="KW-0393">Immunoglobulin domain</keyword>
<evidence type="ECO:0000256" key="5">
    <source>
        <dbReference type="ARBA" id="ARBA00022525"/>
    </source>
</evidence>
<keyword evidence="10" id="KW-1185">Reference proteome</keyword>
<keyword evidence="4" id="KW-0490">MHC I</keyword>
<dbReference type="Gene3D" id="2.60.40.10">
    <property type="entry name" value="Immunoglobulins"/>
    <property type="match status" value="1"/>
</dbReference>
<dbReference type="EMBL" id="KK734964">
    <property type="protein sequence ID" value="KFR11696.1"/>
    <property type="molecule type" value="Genomic_DNA"/>
</dbReference>
<evidence type="ECO:0000256" key="4">
    <source>
        <dbReference type="ARBA" id="ARBA00022451"/>
    </source>
</evidence>
<feature type="domain" description="Ig-like" evidence="8">
    <location>
        <begin position="15"/>
        <end position="100"/>
    </location>
</feature>
<protein>
    <recommendedName>
        <fullName evidence="3">Beta-2-microglobulin</fullName>
    </recommendedName>
</protein>
<dbReference type="InterPro" id="IPR003597">
    <property type="entry name" value="Ig_C1-set"/>
</dbReference>
<dbReference type="Proteomes" id="UP000053605">
    <property type="component" value="Unassembled WGS sequence"/>
</dbReference>
<dbReference type="GO" id="GO:0042612">
    <property type="term" value="C:MHC class I protein complex"/>
    <property type="evidence" value="ECO:0007669"/>
    <property type="project" value="UniProtKB-KW"/>
</dbReference>
<evidence type="ECO:0000259" key="8">
    <source>
        <dbReference type="PROSITE" id="PS50835"/>
    </source>
</evidence>